<evidence type="ECO:0000256" key="1">
    <source>
        <dbReference type="SAM" id="MobiDB-lite"/>
    </source>
</evidence>
<evidence type="ECO:0000313" key="3">
    <source>
        <dbReference type="Proteomes" id="UP000460718"/>
    </source>
</evidence>
<comment type="caution">
    <text evidence="2">The sequence shown here is derived from an EMBL/GenBank/DDBJ whole genome shotgun (WGS) entry which is preliminary data.</text>
</comment>
<sequence length="36" mass="3968">MDDGRSNVQAWPWTPMTVNGPTKRGRILVLPTAETA</sequence>
<accession>A0A6A3G704</accession>
<protein>
    <submittedName>
        <fullName evidence="2">Uncharacterized protein</fullName>
    </submittedName>
</protein>
<dbReference type="EMBL" id="QXFW01010619">
    <property type="protein sequence ID" value="KAE8952663.1"/>
    <property type="molecule type" value="Genomic_DNA"/>
</dbReference>
<name>A0A6A3G704_9STRA</name>
<evidence type="ECO:0000313" key="2">
    <source>
        <dbReference type="EMBL" id="KAE8952663.1"/>
    </source>
</evidence>
<dbReference type="AlphaFoldDB" id="A0A6A3G704"/>
<reference evidence="2 3" key="1">
    <citation type="submission" date="2018-09" db="EMBL/GenBank/DDBJ databases">
        <title>Genomic investigation of the strawberry pathogen Phytophthora fragariae indicates pathogenicity is determined by transcriptional variation in three key races.</title>
        <authorList>
            <person name="Adams T.M."/>
            <person name="Armitage A.D."/>
            <person name="Sobczyk M.K."/>
            <person name="Bates H.J."/>
            <person name="Dunwell J.M."/>
            <person name="Nellist C.F."/>
            <person name="Harrison R.J."/>
        </authorList>
    </citation>
    <scope>NUCLEOTIDE SEQUENCE [LARGE SCALE GENOMIC DNA]</scope>
    <source>
        <strain evidence="2 3">SCRP245</strain>
    </source>
</reference>
<feature type="region of interest" description="Disordered" evidence="1">
    <location>
        <begin position="1"/>
        <end position="22"/>
    </location>
</feature>
<dbReference type="Proteomes" id="UP000460718">
    <property type="component" value="Unassembled WGS sequence"/>
</dbReference>
<proteinExistence type="predicted"/>
<gene>
    <name evidence="2" type="ORF">PF011_g32641</name>
</gene>
<organism evidence="2 3">
    <name type="scientific">Phytophthora fragariae</name>
    <dbReference type="NCBI Taxonomy" id="53985"/>
    <lineage>
        <taxon>Eukaryota</taxon>
        <taxon>Sar</taxon>
        <taxon>Stramenopiles</taxon>
        <taxon>Oomycota</taxon>
        <taxon>Peronosporomycetes</taxon>
        <taxon>Peronosporales</taxon>
        <taxon>Peronosporaceae</taxon>
        <taxon>Phytophthora</taxon>
    </lineage>
</organism>